<organism evidence="1 2">
    <name type="scientific">Cinara cedri</name>
    <dbReference type="NCBI Taxonomy" id="506608"/>
    <lineage>
        <taxon>Eukaryota</taxon>
        <taxon>Metazoa</taxon>
        <taxon>Ecdysozoa</taxon>
        <taxon>Arthropoda</taxon>
        <taxon>Hexapoda</taxon>
        <taxon>Insecta</taxon>
        <taxon>Pterygota</taxon>
        <taxon>Neoptera</taxon>
        <taxon>Paraneoptera</taxon>
        <taxon>Hemiptera</taxon>
        <taxon>Sternorrhyncha</taxon>
        <taxon>Aphidomorpha</taxon>
        <taxon>Aphidoidea</taxon>
        <taxon>Aphididae</taxon>
        <taxon>Lachninae</taxon>
        <taxon>Cinara</taxon>
    </lineage>
</organism>
<keyword evidence="2" id="KW-1185">Reference proteome</keyword>
<dbReference type="EMBL" id="CABPRJ010001968">
    <property type="protein sequence ID" value="VVC42623.1"/>
    <property type="molecule type" value="Genomic_DNA"/>
</dbReference>
<evidence type="ECO:0000313" key="1">
    <source>
        <dbReference type="EMBL" id="VVC42623.1"/>
    </source>
</evidence>
<accession>A0A5E4NG15</accession>
<gene>
    <name evidence="1" type="ORF">CINCED_3A013187</name>
</gene>
<sequence length="189" mass="20604">MSKPKEEKKAGAYSVALEEPAVFSTMKCGGPLMFFGENGNSGTQRNYRSVVVGLAEGKGPEKTIKNNEVFYKTFFFHGILSYASIVFSRQYLLQFIPGGLISTAQATTITSARAAAAVSASSSVAVPFNWTIQSDANQKPSRDRRAVAETDFSSSARPCYKVRPRRLPLMPALPLRRPPCNSVSDVAQR</sequence>
<reference evidence="1 2" key="1">
    <citation type="submission" date="2019-08" db="EMBL/GenBank/DDBJ databases">
        <authorList>
            <person name="Alioto T."/>
            <person name="Alioto T."/>
            <person name="Gomez Garrido J."/>
        </authorList>
    </citation>
    <scope>NUCLEOTIDE SEQUENCE [LARGE SCALE GENOMIC DNA]</scope>
</reference>
<dbReference type="AlphaFoldDB" id="A0A5E4NG15"/>
<evidence type="ECO:0000313" key="2">
    <source>
        <dbReference type="Proteomes" id="UP000325440"/>
    </source>
</evidence>
<dbReference type="Proteomes" id="UP000325440">
    <property type="component" value="Unassembled WGS sequence"/>
</dbReference>
<name>A0A5E4NG15_9HEMI</name>
<proteinExistence type="predicted"/>
<protein>
    <submittedName>
        <fullName evidence="1">Uncharacterized protein</fullName>
    </submittedName>
</protein>